<protein>
    <submittedName>
        <fullName evidence="3">Phosphoglycerate mutase</fullName>
    </submittedName>
</protein>
<dbReference type="Proteomes" id="UP000074382">
    <property type="component" value="Unassembled WGS sequence"/>
</dbReference>
<feature type="active site" description="Tele-phosphohistidine intermediate" evidence="1">
    <location>
        <position position="12"/>
    </location>
</feature>
<dbReference type="InterPro" id="IPR029033">
    <property type="entry name" value="His_PPase_superfam"/>
</dbReference>
<dbReference type="PANTHER" id="PTHR48100">
    <property type="entry name" value="BROAD-SPECIFICITY PHOSPHATASE YOR283W-RELATED"/>
    <property type="match status" value="1"/>
</dbReference>
<dbReference type="OrthoDB" id="9781415at2"/>
<dbReference type="RefSeq" id="WP_068757779.1">
    <property type="nucleotide sequence ID" value="NZ_KQ950184.1"/>
</dbReference>
<dbReference type="InterPro" id="IPR050275">
    <property type="entry name" value="PGM_Phosphatase"/>
</dbReference>
<dbReference type="Gene3D" id="3.40.50.1240">
    <property type="entry name" value="Phosphoglycerate mutase-like"/>
    <property type="match status" value="1"/>
</dbReference>
<evidence type="ECO:0000256" key="1">
    <source>
        <dbReference type="PIRSR" id="PIRSR613078-1"/>
    </source>
</evidence>
<sequence>MTETRRVICWRHGQTDWNVENRFQGQLDIPLNTTGVAQAERAARLLAQLRPDAIIASDLQRASDTAHALARLTGLTVTHDPALRERFGGPWEGLSHAEIAAGWPEQLKTMDIPGGEDMPTVGARVAEAIARGLEKVPEGGTLVVASHGAALRAGIHTMLGLPPEHLEALGSLSNCCWSVLGPRRLGGWRLLEHNAGSLPEDRVLGDDR</sequence>
<dbReference type="EMBL" id="LGEM01000076">
    <property type="protein sequence ID" value="KUP96727.1"/>
    <property type="molecule type" value="Genomic_DNA"/>
</dbReference>
<evidence type="ECO:0000313" key="4">
    <source>
        <dbReference type="Proteomes" id="UP000074382"/>
    </source>
</evidence>
<evidence type="ECO:0000313" key="3">
    <source>
        <dbReference type="EMBL" id="KUP96727.1"/>
    </source>
</evidence>
<dbReference type="GO" id="GO:0016791">
    <property type="term" value="F:phosphatase activity"/>
    <property type="evidence" value="ECO:0007669"/>
    <property type="project" value="TreeGrafter"/>
</dbReference>
<dbReference type="SMART" id="SM00855">
    <property type="entry name" value="PGAM"/>
    <property type="match status" value="1"/>
</dbReference>
<proteinExistence type="predicted"/>
<evidence type="ECO:0000256" key="2">
    <source>
        <dbReference type="PIRSR" id="PIRSR613078-2"/>
    </source>
</evidence>
<accession>A0A147KHE8</accession>
<feature type="binding site" evidence="2">
    <location>
        <position position="61"/>
    </location>
    <ligand>
        <name>substrate</name>
    </ligand>
</feature>
<name>A0A147KHE8_THECS</name>
<feature type="active site" description="Proton donor/acceptor" evidence="1">
    <location>
        <position position="85"/>
    </location>
</feature>
<dbReference type="Pfam" id="PF00300">
    <property type="entry name" value="His_Phos_1"/>
    <property type="match status" value="1"/>
</dbReference>
<dbReference type="AlphaFoldDB" id="A0A147KHE8"/>
<dbReference type="STRING" id="665004.AC529_10360"/>
<comment type="caution">
    <text evidence="3">The sequence shown here is derived from an EMBL/GenBank/DDBJ whole genome shotgun (WGS) entry which is preliminary data.</text>
</comment>
<dbReference type="PATRIC" id="fig|665004.4.peg.3298"/>
<dbReference type="CDD" id="cd07067">
    <property type="entry name" value="HP_PGM_like"/>
    <property type="match status" value="1"/>
</dbReference>
<organism evidence="3 4">
    <name type="scientific">Thermobifida cellulosilytica TB100</name>
    <dbReference type="NCBI Taxonomy" id="665004"/>
    <lineage>
        <taxon>Bacteria</taxon>
        <taxon>Bacillati</taxon>
        <taxon>Actinomycetota</taxon>
        <taxon>Actinomycetes</taxon>
        <taxon>Streptosporangiales</taxon>
        <taxon>Nocardiopsidaceae</taxon>
        <taxon>Thermobifida</taxon>
    </lineage>
</organism>
<dbReference type="GO" id="GO:0005737">
    <property type="term" value="C:cytoplasm"/>
    <property type="evidence" value="ECO:0007669"/>
    <property type="project" value="TreeGrafter"/>
</dbReference>
<dbReference type="PANTHER" id="PTHR48100:SF62">
    <property type="entry name" value="GLUCOSYL-3-PHOSPHOGLYCERATE PHOSPHATASE"/>
    <property type="match status" value="1"/>
</dbReference>
<dbReference type="InterPro" id="IPR013078">
    <property type="entry name" value="His_Pase_superF_clade-1"/>
</dbReference>
<dbReference type="SUPFAM" id="SSF53254">
    <property type="entry name" value="Phosphoglycerate mutase-like"/>
    <property type="match status" value="1"/>
</dbReference>
<keyword evidence="4" id="KW-1185">Reference proteome</keyword>
<reference evidence="4" key="1">
    <citation type="journal article" date="2017" name="Acta Aliment.">
        <title>Plant polysaccharide degrading enzyme system of Thermpbifida cellulosilytica TB100 revealed by de novo genome project data.</title>
        <authorList>
            <person name="Toth A."/>
            <person name="Baka E."/>
            <person name="Luzics S."/>
            <person name="Bata-Vidacs I."/>
            <person name="Nagy I."/>
            <person name="Balint B."/>
            <person name="Herceg R."/>
            <person name="Olasz F."/>
            <person name="Wilk T."/>
            <person name="Nagy T."/>
            <person name="Kriszt B."/>
            <person name="Nagy I."/>
            <person name="Kukolya J."/>
        </authorList>
    </citation>
    <scope>NUCLEOTIDE SEQUENCE [LARGE SCALE GENOMIC DNA]</scope>
    <source>
        <strain evidence="4">TB100</strain>
    </source>
</reference>
<feature type="binding site" evidence="2">
    <location>
        <begin position="11"/>
        <end position="18"/>
    </location>
    <ligand>
        <name>substrate</name>
    </ligand>
</feature>
<gene>
    <name evidence="3" type="ORF">AC529_10360</name>
</gene>